<dbReference type="AlphaFoldDB" id="A0A402A8T0"/>
<name>A0A402A8T0_9CHLR</name>
<reference evidence="2" key="1">
    <citation type="submission" date="2018-12" db="EMBL/GenBank/DDBJ databases">
        <title>Tengunoibacter tsumagoiensis gen. nov., sp. nov., Dictyobacter kobayashii sp. nov., D. alpinus sp. nov., and D. joshuensis sp. nov. and description of Dictyobacteraceae fam. nov. within the order Ktedonobacterales isolated from Tengu-no-mugimeshi.</title>
        <authorList>
            <person name="Wang C.M."/>
            <person name="Zheng Y."/>
            <person name="Sakai Y."/>
            <person name="Toyoda A."/>
            <person name="Minakuchi Y."/>
            <person name="Abe K."/>
            <person name="Yokota A."/>
            <person name="Yabe S."/>
        </authorList>
    </citation>
    <scope>NUCLEOTIDE SEQUENCE [LARGE SCALE GENOMIC DNA]</scope>
    <source>
        <strain evidence="2">Uno3</strain>
    </source>
</reference>
<comment type="caution">
    <text evidence="1">The sequence shown here is derived from an EMBL/GenBank/DDBJ whole genome shotgun (WGS) entry which is preliminary data.</text>
</comment>
<organism evidence="1 2">
    <name type="scientific">Tengunoibacter tsumagoiensis</name>
    <dbReference type="NCBI Taxonomy" id="2014871"/>
    <lineage>
        <taxon>Bacteria</taxon>
        <taxon>Bacillati</taxon>
        <taxon>Chloroflexota</taxon>
        <taxon>Ktedonobacteria</taxon>
        <taxon>Ktedonobacterales</taxon>
        <taxon>Dictyobacteraceae</taxon>
        <taxon>Tengunoibacter</taxon>
    </lineage>
</organism>
<keyword evidence="2" id="KW-1185">Reference proteome</keyword>
<protein>
    <submittedName>
        <fullName evidence="1">Uncharacterized protein</fullName>
    </submittedName>
</protein>
<sequence length="49" mass="5779">MRMEGRSCLEAWTQWLLEKLPVAERIDLKVLPSPTRSRLPFRERATPGR</sequence>
<gene>
    <name evidence="1" type="ORF">KTT_52440</name>
</gene>
<dbReference type="Proteomes" id="UP000287352">
    <property type="component" value="Unassembled WGS sequence"/>
</dbReference>
<proteinExistence type="predicted"/>
<evidence type="ECO:0000313" key="1">
    <source>
        <dbReference type="EMBL" id="GCE15385.1"/>
    </source>
</evidence>
<accession>A0A402A8T0</accession>
<evidence type="ECO:0000313" key="2">
    <source>
        <dbReference type="Proteomes" id="UP000287352"/>
    </source>
</evidence>
<dbReference type="EMBL" id="BIFR01000002">
    <property type="protein sequence ID" value="GCE15385.1"/>
    <property type="molecule type" value="Genomic_DNA"/>
</dbReference>